<evidence type="ECO:0000313" key="3">
    <source>
        <dbReference type="Proteomes" id="UP000694892"/>
    </source>
</evidence>
<protein>
    <recommendedName>
        <fullName evidence="4">Secreted protein</fullName>
    </recommendedName>
</protein>
<name>A0A974HN19_XENLA</name>
<feature type="chain" id="PRO_5037998068" description="Secreted protein" evidence="1">
    <location>
        <begin position="20"/>
        <end position="75"/>
    </location>
</feature>
<accession>A0A974HN19</accession>
<evidence type="ECO:0000256" key="1">
    <source>
        <dbReference type="SAM" id="SignalP"/>
    </source>
</evidence>
<proteinExistence type="predicted"/>
<reference evidence="3" key="1">
    <citation type="journal article" date="2016" name="Nature">
        <title>Genome evolution in the allotetraploid frog Xenopus laevis.</title>
        <authorList>
            <person name="Session A.M."/>
            <person name="Uno Y."/>
            <person name="Kwon T."/>
            <person name="Chapman J.A."/>
            <person name="Toyoda A."/>
            <person name="Takahashi S."/>
            <person name="Fukui A."/>
            <person name="Hikosaka A."/>
            <person name="Suzuki A."/>
            <person name="Kondo M."/>
            <person name="van Heeringen S.J."/>
            <person name="Quigley I."/>
            <person name="Heinz S."/>
            <person name="Ogino H."/>
            <person name="Ochi H."/>
            <person name="Hellsten U."/>
            <person name="Lyons J.B."/>
            <person name="Simakov O."/>
            <person name="Putnam N."/>
            <person name="Stites J."/>
            <person name="Kuroki Y."/>
            <person name="Tanaka T."/>
            <person name="Michiue T."/>
            <person name="Watanabe M."/>
            <person name="Bogdanovic O."/>
            <person name="Lister R."/>
            <person name="Georgiou G."/>
            <person name="Paranjpe S.S."/>
            <person name="van Kruijsbergen I."/>
            <person name="Shu S."/>
            <person name="Carlson J."/>
            <person name="Kinoshita T."/>
            <person name="Ohta Y."/>
            <person name="Mawaribuchi S."/>
            <person name="Jenkins J."/>
            <person name="Grimwood J."/>
            <person name="Schmutz J."/>
            <person name="Mitros T."/>
            <person name="Mozaffari S.V."/>
            <person name="Suzuki Y."/>
            <person name="Haramoto Y."/>
            <person name="Yamamoto T.S."/>
            <person name="Takagi C."/>
            <person name="Heald R."/>
            <person name="Miller K."/>
            <person name="Haudenschild C."/>
            <person name="Kitzman J."/>
            <person name="Nakayama T."/>
            <person name="Izutsu Y."/>
            <person name="Robert J."/>
            <person name="Fortriede J."/>
            <person name="Burns K."/>
            <person name="Lotay V."/>
            <person name="Karimi K."/>
            <person name="Yasuoka Y."/>
            <person name="Dichmann D.S."/>
            <person name="Flajnik M.F."/>
            <person name="Houston D.W."/>
            <person name="Shendure J."/>
            <person name="DuPasquier L."/>
            <person name="Vize P.D."/>
            <person name="Zorn A.M."/>
            <person name="Ito M."/>
            <person name="Marcotte E.M."/>
            <person name="Wallingford J.B."/>
            <person name="Ito Y."/>
            <person name="Asashima M."/>
            <person name="Ueno N."/>
            <person name="Matsuda Y."/>
            <person name="Veenstra G.J."/>
            <person name="Fujiyama A."/>
            <person name="Harland R.M."/>
            <person name="Taira M."/>
            <person name="Rokhsar D.S."/>
        </authorList>
    </citation>
    <scope>NUCLEOTIDE SEQUENCE [LARGE SCALE GENOMIC DNA]</scope>
    <source>
        <strain evidence="3">J</strain>
    </source>
</reference>
<evidence type="ECO:0008006" key="4">
    <source>
        <dbReference type="Google" id="ProtNLM"/>
    </source>
</evidence>
<keyword evidence="1" id="KW-0732">Signal</keyword>
<gene>
    <name evidence="2" type="ORF">XELAEV_18022293mg</name>
</gene>
<feature type="signal peptide" evidence="1">
    <location>
        <begin position="1"/>
        <end position="19"/>
    </location>
</feature>
<dbReference type="Proteomes" id="UP000694892">
    <property type="component" value="Chromosome 4L"/>
</dbReference>
<sequence>MAFCWVLVHKSLLIYHISSLICQLLRNHSSAHLPNNMAQLHNIAVTLTSSVNLYNAKIMLYLKRCNMKYSLYDSC</sequence>
<dbReference type="EMBL" id="CM004472">
    <property type="protein sequence ID" value="OCT84152.1"/>
    <property type="molecule type" value="Genomic_DNA"/>
</dbReference>
<dbReference type="AlphaFoldDB" id="A0A974HN19"/>
<organism evidence="2 3">
    <name type="scientific">Xenopus laevis</name>
    <name type="common">African clawed frog</name>
    <dbReference type="NCBI Taxonomy" id="8355"/>
    <lineage>
        <taxon>Eukaryota</taxon>
        <taxon>Metazoa</taxon>
        <taxon>Chordata</taxon>
        <taxon>Craniata</taxon>
        <taxon>Vertebrata</taxon>
        <taxon>Euteleostomi</taxon>
        <taxon>Amphibia</taxon>
        <taxon>Batrachia</taxon>
        <taxon>Anura</taxon>
        <taxon>Pipoidea</taxon>
        <taxon>Pipidae</taxon>
        <taxon>Xenopodinae</taxon>
        <taxon>Xenopus</taxon>
        <taxon>Xenopus</taxon>
    </lineage>
</organism>
<evidence type="ECO:0000313" key="2">
    <source>
        <dbReference type="EMBL" id="OCT84152.1"/>
    </source>
</evidence>